<feature type="non-terminal residue" evidence="8">
    <location>
        <position position="291"/>
    </location>
</feature>
<dbReference type="SUPFAM" id="SSF46689">
    <property type="entry name" value="Homeodomain-like"/>
    <property type="match status" value="1"/>
</dbReference>
<dbReference type="SMART" id="SM00389">
    <property type="entry name" value="HOX"/>
    <property type="match status" value="1"/>
</dbReference>
<keyword evidence="2 5" id="KW-0238">DNA-binding</keyword>
<dbReference type="PROSITE" id="PS00027">
    <property type="entry name" value="HOMEOBOX_1"/>
    <property type="match status" value="1"/>
</dbReference>
<dbReference type="PANTHER" id="PTHR24324">
    <property type="entry name" value="HOMEOBOX PROTEIN HHEX"/>
    <property type="match status" value="1"/>
</dbReference>
<accession>A0A4P9ZE32</accession>
<feature type="DNA-binding region" description="Homeobox" evidence="5">
    <location>
        <begin position="5"/>
        <end position="64"/>
    </location>
</feature>
<proteinExistence type="predicted"/>
<dbReference type="CDD" id="cd00086">
    <property type="entry name" value="homeodomain"/>
    <property type="match status" value="1"/>
</dbReference>
<dbReference type="GO" id="GO:0030154">
    <property type="term" value="P:cell differentiation"/>
    <property type="evidence" value="ECO:0007669"/>
    <property type="project" value="TreeGrafter"/>
</dbReference>
<dbReference type="InterPro" id="IPR001356">
    <property type="entry name" value="HD"/>
</dbReference>
<dbReference type="PANTHER" id="PTHR24324:SF5">
    <property type="entry name" value="HEMATOPOIETICALLY-EXPRESSED HOMEOBOX PROTEIN HHEX"/>
    <property type="match status" value="1"/>
</dbReference>
<name>A0A4P9ZE32_9ASCO</name>
<dbReference type="PROSITE" id="PS50071">
    <property type="entry name" value="HOMEOBOX_2"/>
    <property type="match status" value="1"/>
</dbReference>
<dbReference type="GO" id="GO:0000978">
    <property type="term" value="F:RNA polymerase II cis-regulatory region sequence-specific DNA binding"/>
    <property type="evidence" value="ECO:0007669"/>
    <property type="project" value="TreeGrafter"/>
</dbReference>
<evidence type="ECO:0000256" key="5">
    <source>
        <dbReference type="PROSITE-ProRule" id="PRU00108"/>
    </source>
</evidence>
<dbReference type="InterPro" id="IPR017970">
    <property type="entry name" value="Homeobox_CS"/>
</dbReference>
<keyword evidence="9" id="KW-1185">Reference proteome</keyword>
<dbReference type="InterPro" id="IPR051000">
    <property type="entry name" value="Homeobox_DNA-bind_prot"/>
</dbReference>
<feature type="domain" description="Homeobox" evidence="7">
    <location>
        <begin position="3"/>
        <end position="63"/>
    </location>
</feature>
<comment type="subcellular location">
    <subcellularLocation>
        <location evidence="1 5 6">Nucleus</location>
    </subcellularLocation>
</comment>
<evidence type="ECO:0000256" key="3">
    <source>
        <dbReference type="ARBA" id="ARBA00023155"/>
    </source>
</evidence>
<dbReference type="Pfam" id="PF00046">
    <property type="entry name" value="Homeodomain"/>
    <property type="match status" value="1"/>
</dbReference>
<organism evidence="8 9">
    <name type="scientific">Metschnikowia bicuspidata</name>
    <dbReference type="NCBI Taxonomy" id="27322"/>
    <lineage>
        <taxon>Eukaryota</taxon>
        <taxon>Fungi</taxon>
        <taxon>Dikarya</taxon>
        <taxon>Ascomycota</taxon>
        <taxon>Saccharomycotina</taxon>
        <taxon>Pichiomycetes</taxon>
        <taxon>Metschnikowiaceae</taxon>
        <taxon>Metschnikowia</taxon>
    </lineage>
</organism>
<dbReference type="EMBL" id="ML004444">
    <property type="protein sequence ID" value="RKP31224.1"/>
    <property type="molecule type" value="Genomic_DNA"/>
</dbReference>
<evidence type="ECO:0000313" key="9">
    <source>
        <dbReference type="Proteomes" id="UP000268321"/>
    </source>
</evidence>
<evidence type="ECO:0000259" key="7">
    <source>
        <dbReference type="PROSITE" id="PS50071"/>
    </source>
</evidence>
<dbReference type="InterPro" id="IPR009057">
    <property type="entry name" value="Homeodomain-like_sf"/>
</dbReference>
<dbReference type="GO" id="GO:0005634">
    <property type="term" value="C:nucleus"/>
    <property type="evidence" value="ECO:0007669"/>
    <property type="project" value="UniProtKB-SubCell"/>
</dbReference>
<evidence type="ECO:0000256" key="2">
    <source>
        <dbReference type="ARBA" id="ARBA00023125"/>
    </source>
</evidence>
<sequence length="291" mass="33121">MSEDSSLKRTRASGETLEYLLREFDINQNPNTDQRKEISEHTGMTEKAVRIWFQNRRAKLRKFERLGKNIKSPNGLAHPEPLSLGPSRSSLISNMPTAAKTILDNHQASTHLYYLVNCLSLSVGSWQRVKLGENNPALINTMENLAPFTVDKFMCDVDLLVILSRKNNEINYFFSAMANDSKILFRIFYPITSVISCSLLDNSISRESNELRVCLSIKPQFSVYFFNGVNANLNQWSICDDFSEDHQVSSAYFFQGGEKIPHVLVGEKQSLQALYLFLVEYAQGPHPHPAY</sequence>
<dbReference type="Proteomes" id="UP000268321">
    <property type="component" value="Unassembled WGS sequence"/>
</dbReference>
<evidence type="ECO:0000256" key="4">
    <source>
        <dbReference type="ARBA" id="ARBA00023242"/>
    </source>
</evidence>
<keyword evidence="4 5" id="KW-0539">Nucleus</keyword>
<gene>
    <name evidence="8" type="ORF">METBISCDRAFT_5103</name>
</gene>
<dbReference type="Gene3D" id="1.10.10.60">
    <property type="entry name" value="Homeodomain-like"/>
    <property type="match status" value="1"/>
</dbReference>
<dbReference type="AlphaFoldDB" id="A0A4P9ZE32"/>
<keyword evidence="3 5" id="KW-0371">Homeobox</keyword>
<reference evidence="9" key="1">
    <citation type="journal article" date="2018" name="Nat. Microbiol.">
        <title>Leveraging single-cell genomics to expand the fungal tree of life.</title>
        <authorList>
            <person name="Ahrendt S.R."/>
            <person name="Quandt C.A."/>
            <person name="Ciobanu D."/>
            <person name="Clum A."/>
            <person name="Salamov A."/>
            <person name="Andreopoulos B."/>
            <person name="Cheng J.F."/>
            <person name="Woyke T."/>
            <person name="Pelin A."/>
            <person name="Henrissat B."/>
            <person name="Reynolds N.K."/>
            <person name="Benny G.L."/>
            <person name="Smith M.E."/>
            <person name="James T.Y."/>
            <person name="Grigoriev I.V."/>
        </authorList>
    </citation>
    <scope>NUCLEOTIDE SEQUENCE [LARGE SCALE GENOMIC DNA]</scope>
    <source>
        <strain evidence="9">Baker2002</strain>
    </source>
</reference>
<dbReference type="OrthoDB" id="6159439at2759"/>
<evidence type="ECO:0000256" key="1">
    <source>
        <dbReference type="ARBA" id="ARBA00004123"/>
    </source>
</evidence>
<protein>
    <submittedName>
        <fullName evidence="8">Homeobox-domain-containing protein</fullName>
    </submittedName>
</protein>
<evidence type="ECO:0000313" key="8">
    <source>
        <dbReference type="EMBL" id="RKP31224.1"/>
    </source>
</evidence>
<dbReference type="GO" id="GO:0000981">
    <property type="term" value="F:DNA-binding transcription factor activity, RNA polymerase II-specific"/>
    <property type="evidence" value="ECO:0007669"/>
    <property type="project" value="InterPro"/>
</dbReference>
<evidence type="ECO:0000256" key="6">
    <source>
        <dbReference type="RuleBase" id="RU000682"/>
    </source>
</evidence>